<dbReference type="Pfam" id="PF01471">
    <property type="entry name" value="PG_binding_1"/>
    <property type="match status" value="1"/>
</dbReference>
<sequence length="372" mass="41771">MVLLTAEGYSKIKNVTICGKNLPEFLPGRSAAGLIGFFTIFMLVVIMLPGSLAAAEEITLLRTAERETGELALLDYREEVHYLWPGDMLGGYELVEVKEDHITLQSADRHYRLFEDKSLPRAKSVLEKRFYGQSTYFAIDLIARENLEPGDRGREVVFLQHILYQTDFLDSHPGGYFDGETEAAVKEFQEEFDLEGEGKVTASTWARLKLSDIPGLSGSRPGLKPEVKPIEISSDEEVPEGEIAAPALKEFDTVSEEEFELFTRIINGEARGEPFQGKVAVGAVVVNRVNSSRFPRTITQVIYDQAQFSPIQDGSYRLPPSQESREAAREAIKGSDPTDEALYFYNPRIATDYDWVENKERVTTIGGHEFLR</sequence>
<keyword evidence="4" id="KW-0378">Hydrolase</keyword>
<dbReference type="PROSITE" id="PS00191">
    <property type="entry name" value="CYTOCHROME_B5_1"/>
    <property type="match status" value="1"/>
</dbReference>
<feature type="domain" description="Peptidoglycan binding-like" evidence="2">
    <location>
        <begin position="153"/>
        <end position="208"/>
    </location>
</feature>
<proteinExistence type="predicted"/>
<dbReference type="InterPro" id="IPR018506">
    <property type="entry name" value="Cyt_B5_heme-BS"/>
</dbReference>
<organism evidence="4 5">
    <name type="scientific">Halarsenatibacter silvermanii</name>
    <dbReference type="NCBI Taxonomy" id="321763"/>
    <lineage>
        <taxon>Bacteria</taxon>
        <taxon>Bacillati</taxon>
        <taxon>Bacillota</taxon>
        <taxon>Clostridia</taxon>
        <taxon>Halanaerobiales</taxon>
        <taxon>Halarsenatibacteraceae</taxon>
        <taxon>Halarsenatibacter</taxon>
    </lineage>
</organism>
<name>A0A1G9MB61_9FIRM</name>
<dbReference type="SUPFAM" id="SSF47090">
    <property type="entry name" value="PGBD-like"/>
    <property type="match status" value="1"/>
</dbReference>
<protein>
    <submittedName>
        <fullName evidence="4">Cell wall hydrolase CwlJ, involved in spore germination</fullName>
    </submittedName>
</protein>
<feature type="domain" description="Cell wall hydrolase SleB" evidence="3">
    <location>
        <begin position="272"/>
        <end position="370"/>
    </location>
</feature>
<dbReference type="Pfam" id="PF07486">
    <property type="entry name" value="Hydrolase_2"/>
    <property type="match status" value="1"/>
</dbReference>
<dbReference type="InterPro" id="IPR002477">
    <property type="entry name" value="Peptidoglycan-bd-like"/>
</dbReference>
<dbReference type="Gene3D" id="1.10.10.2520">
    <property type="entry name" value="Cell wall hydrolase SleB, domain 1"/>
    <property type="match status" value="1"/>
</dbReference>
<dbReference type="InterPro" id="IPR042047">
    <property type="entry name" value="SleB_dom1"/>
</dbReference>
<keyword evidence="5" id="KW-1185">Reference proteome</keyword>
<dbReference type="STRING" id="321763.SAMN04488692_10810"/>
<accession>A0A1G9MB61</accession>
<evidence type="ECO:0000259" key="2">
    <source>
        <dbReference type="Pfam" id="PF01471"/>
    </source>
</evidence>
<dbReference type="EMBL" id="FNGO01000008">
    <property type="protein sequence ID" value="SDL71353.1"/>
    <property type="molecule type" value="Genomic_DNA"/>
</dbReference>
<dbReference type="InterPro" id="IPR036366">
    <property type="entry name" value="PGBDSf"/>
</dbReference>
<dbReference type="AlphaFoldDB" id="A0A1G9MB61"/>
<reference evidence="4 5" key="1">
    <citation type="submission" date="2016-10" db="EMBL/GenBank/DDBJ databases">
        <authorList>
            <person name="de Groot N.N."/>
        </authorList>
    </citation>
    <scope>NUCLEOTIDE SEQUENCE [LARGE SCALE GENOMIC DNA]</scope>
    <source>
        <strain evidence="4 5">SLAS-1</strain>
    </source>
</reference>
<dbReference type="Gene3D" id="1.10.101.10">
    <property type="entry name" value="PGBD-like superfamily/PGBD"/>
    <property type="match status" value="1"/>
</dbReference>
<gene>
    <name evidence="4" type="ORF">SAMN04488692_10810</name>
</gene>
<dbReference type="GO" id="GO:0016787">
    <property type="term" value="F:hydrolase activity"/>
    <property type="evidence" value="ECO:0007669"/>
    <property type="project" value="UniProtKB-KW"/>
</dbReference>
<feature type="transmembrane region" description="Helical" evidence="1">
    <location>
        <begin position="31"/>
        <end position="55"/>
    </location>
</feature>
<dbReference type="Proteomes" id="UP000199476">
    <property type="component" value="Unassembled WGS sequence"/>
</dbReference>
<dbReference type="InterPro" id="IPR036365">
    <property type="entry name" value="PGBD-like_sf"/>
</dbReference>
<dbReference type="GO" id="GO:0020037">
    <property type="term" value="F:heme binding"/>
    <property type="evidence" value="ECO:0007669"/>
    <property type="project" value="InterPro"/>
</dbReference>
<dbReference type="Gene3D" id="6.20.240.60">
    <property type="match status" value="1"/>
</dbReference>
<keyword evidence="1" id="KW-0812">Transmembrane</keyword>
<keyword evidence="1" id="KW-0472">Membrane</keyword>
<evidence type="ECO:0000313" key="4">
    <source>
        <dbReference type="EMBL" id="SDL71353.1"/>
    </source>
</evidence>
<evidence type="ECO:0000313" key="5">
    <source>
        <dbReference type="Proteomes" id="UP000199476"/>
    </source>
</evidence>
<dbReference type="InterPro" id="IPR011105">
    <property type="entry name" value="Cell_wall_hydrolase_SleB"/>
</dbReference>
<evidence type="ECO:0000259" key="3">
    <source>
        <dbReference type="Pfam" id="PF07486"/>
    </source>
</evidence>
<evidence type="ECO:0000256" key="1">
    <source>
        <dbReference type="SAM" id="Phobius"/>
    </source>
</evidence>
<keyword evidence="1" id="KW-1133">Transmembrane helix</keyword>